<dbReference type="KEGG" id="cvn:111108914"/>
<dbReference type="Proteomes" id="UP000694844">
    <property type="component" value="Chromosome 8"/>
</dbReference>
<proteinExistence type="predicted"/>
<keyword evidence="2" id="KW-0732">Signal</keyword>
<gene>
    <name evidence="4" type="primary">LOC111108914</name>
</gene>
<dbReference type="RefSeq" id="XP_022300707.1">
    <property type="nucleotide sequence ID" value="XM_022444999.1"/>
</dbReference>
<keyword evidence="1" id="KW-1133">Transmembrane helix</keyword>
<dbReference type="GeneID" id="111108914"/>
<keyword evidence="3" id="KW-1185">Reference proteome</keyword>
<sequence length="575" mass="64221">MSVTVRQFLCLSGIFYLACIGNATDVKPGADDTIYSGTGICSKSGHTTLDEKWREIGNGGTGNCDQGLPVGWYKFIINGKPATLPTLCIKNEACGTVVPLRVDLHDQPLPPVNSSLRVSVCGSYPILNKWDCCVLRRPAILHNCGSFLVYHLSPPDRCHVGYCVINEDNMMKLHAFTAKTGEASRGAAHPTFIPETTTSTTPSTTKATTKVTATGIGCPANQRRCPDGCVPCLKVVHDVGLETTKELKQPVRDRIRIPKQTQISRKWEFYAGVQYPGSWDHGNSTGFDYVDNQNEQPAMDESYCGVVLAFEFQASYLQNRLQVVFATLLNIYYVENHGIYIEGLFSWRMRYNREASKTYTSSHVHFGRGVHNDTLYFITLFAEDIFNEVLYLPDTVLNTLLQNATVAAFIQEEIQDFHATFLNLTRKVVNVTPRVSPSPAPPLMNIKLTLCVVFIAILLVCVTCALVAVRKNKNKNRCMKLRRKSGQYYVKWEKALKRDVCKGIGYIETPAKDCLKGDYSVNQNLIGSPERGCTEEEENTANDQRRKQFTVHKAWTFPLPESNGLVFIPGLQTKL</sequence>
<dbReference type="AlphaFoldDB" id="A0A8B8BBA7"/>
<feature type="signal peptide" evidence="2">
    <location>
        <begin position="1"/>
        <end position="23"/>
    </location>
</feature>
<evidence type="ECO:0000313" key="3">
    <source>
        <dbReference type="Proteomes" id="UP000694844"/>
    </source>
</evidence>
<evidence type="ECO:0000313" key="4">
    <source>
        <dbReference type="RefSeq" id="XP_022300707.1"/>
    </source>
</evidence>
<keyword evidence="1" id="KW-0812">Transmembrane</keyword>
<protein>
    <submittedName>
        <fullName evidence="4">Uncharacterized protein LOC111108914</fullName>
    </submittedName>
</protein>
<evidence type="ECO:0000256" key="1">
    <source>
        <dbReference type="SAM" id="Phobius"/>
    </source>
</evidence>
<feature type="transmembrane region" description="Helical" evidence="1">
    <location>
        <begin position="446"/>
        <end position="469"/>
    </location>
</feature>
<dbReference type="OrthoDB" id="382013at2759"/>
<evidence type="ECO:0000256" key="2">
    <source>
        <dbReference type="SAM" id="SignalP"/>
    </source>
</evidence>
<reference evidence="4" key="1">
    <citation type="submission" date="2025-08" db="UniProtKB">
        <authorList>
            <consortium name="RefSeq"/>
        </authorList>
    </citation>
    <scope>IDENTIFICATION</scope>
    <source>
        <tissue evidence="4">Whole sample</tissue>
    </source>
</reference>
<accession>A0A8B8BBA7</accession>
<keyword evidence="1" id="KW-0472">Membrane</keyword>
<feature type="chain" id="PRO_5034588971" evidence="2">
    <location>
        <begin position="24"/>
        <end position="575"/>
    </location>
</feature>
<organism evidence="3 4">
    <name type="scientific">Crassostrea virginica</name>
    <name type="common">Eastern oyster</name>
    <dbReference type="NCBI Taxonomy" id="6565"/>
    <lineage>
        <taxon>Eukaryota</taxon>
        <taxon>Metazoa</taxon>
        <taxon>Spiralia</taxon>
        <taxon>Lophotrochozoa</taxon>
        <taxon>Mollusca</taxon>
        <taxon>Bivalvia</taxon>
        <taxon>Autobranchia</taxon>
        <taxon>Pteriomorphia</taxon>
        <taxon>Ostreida</taxon>
        <taxon>Ostreoidea</taxon>
        <taxon>Ostreidae</taxon>
        <taxon>Crassostrea</taxon>
    </lineage>
</organism>
<name>A0A8B8BBA7_CRAVI</name>